<feature type="transmembrane region" description="Helical" evidence="1">
    <location>
        <begin position="646"/>
        <end position="666"/>
    </location>
</feature>
<protein>
    <submittedName>
        <fullName evidence="4">Protein ACCELERATED CELL DEATH 6-like</fullName>
    </submittedName>
</protein>
<dbReference type="RefSeq" id="XP_021823225.1">
    <property type="nucleotide sequence ID" value="XM_021967533.1"/>
</dbReference>
<dbReference type="AlphaFoldDB" id="A0A6P5T806"/>
<evidence type="ECO:0000313" key="4">
    <source>
        <dbReference type="RefSeq" id="XP_021823225.1"/>
    </source>
</evidence>
<keyword evidence="1" id="KW-0812">Transmembrane</keyword>
<evidence type="ECO:0000313" key="3">
    <source>
        <dbReference type="Proteomes" id="UP000515124"/>
    </source>
</evidence>
<sequence length="697" mass="79048">MGYWKTEAVFKNENEGKSPSKIEVLEKPYDQAMVNDWKGMQEYYKKHPQELKSPMTLEGDTALHIAASCCSEKLAKQVLEFLINLLPSCDEKCKALRHPNNHGNNVLHEVAVSGNLKAAEFLVSNFNKPAPAEEITTTSSSDDDNCKLPLLELRNNLGESPVYRAAALGHPQLVQFFADKLEKENPGNLQRHFHRNDEKSILHIAVIAQQFETALWLQRKYPFLAPKREEKGLTSLQLLSQMPTAFEPEFQQSKWKMLIYHCLPVGDLVTPNHKDNDAVKDDVENCLCSEHPQSICRKKLAEIGIIKKIWKDKRNQNSLEELVGLFVKEDHSWQNSNKAEDKTIDLGAVGVNVSNNEGDEKGNGSAVSNKSKKQYLYNYTPLLIATITGIAPIVKEILKQHPQAAEHVSHEEQNILHLAIKHRRKEILNIFKNKPTIKYRLNARIDHKGNSILHQAADRSYYSVAMSQKLIGPAMQLQEELRWMLRVKKIAPRHYIMHHNKEGQTAEELFNDQHNKLLESAQQWIKDTAASCSTVAVLVATVVFAAAYTIPGGTEPNGLPVYHDSPLFWLFTCMDVLAIACSLSSVAFFLSILSSPLEYPFFCHGLPRKLMIGFTLLFLSMAATMLAFAATILLVIRIEKKWTKSLLYSIAFFPVPLFGLLQFPMFQSFKDIYRKITKIFRPFLGFPKRVCGKDKAN</sequence>
<dbReference type="KEGG" id="pavi:110764545"/>
<keyword evidence="3" id="KW-1185">Reference proteome</keyword>
<reference evidence="4" key="1">
    <citation type="submission" date="2025-08" db="UniProtKB">
        <authorList>
            <consortium name="RefSeq"/>
        </authorList>
    </citation>
    <scope>IDENTIFICATION</scope>
</reference>
<dbReference type="InterPro" id="IPR036770">
    <property type="entry name" value="Ankyrin_rpt-contain_sf"/>
</dbReference>
<dbReference type="GeneID" id="110764545"/>
<accession>A0A6P5T806</accession>
<dbReference type="PANTHER" id="PTHR24177:SF215">
    <property type="entry name" value="PGG DOMAIN-CONTAINING PROTEIN"/>
    <property type="match status" value="1"/>
</dbReference>
<proteinExistence type="predicted"/>
<feature type="domain" description="PGG" evidence="2">
    <location>
        <begin position="523"/>
        <end position="634"/>
    </location>
</feature>
<dbReference type="InterPro" id="IPR002110">
    <property type="entry name" value="Ankyrin_rpt"/>
</dbReference>
<dbReference type="Pfam" id="PF13962">
    <property type="entry name" value="PGG"/>
    <property type="match status" value="1"/>
</dbReference>
<dbReference type="Gramene" id="Pav_sc0001084.1_g040.1.br:mrna">
    <property type="protein sequence ID" value="Pav_sc0001084.1_g040.1.br:mrna"/>
    <property type="gene ID" value="Pav_sc0001084.1_g040.1.br"/>
</dbReference>
<name>A0A6P5T806_PRUAV</name>
<dbReference type="PANTHER" id="PTHR24177">
    <property type="entry name" value="CASKIN"/>
    <property type="match status" value="1"/>
</dbReference>
<dbReference type="SUPFAM" id="SSF48403">
    <property type="entry name" value="Ankyrin repeat"/>
    <property type="match status" value="2"/>
</dbReference>
<dbReference type="GO" id="GO:0016020">
    <property type="term" value="C:membrane"/>
    <property type="evidence" value="ECO:0007669"/>
    <property type="project" value="TreeGrafter"/>
</dbReference>
<evidence type="ECO:0000256" key="1">
    <source>
        <dbReference type="SAM" id="Phobius"/>
    </source>
</evidence>
<keyword evidence="1" id="KW-1133">Transmembrane helix</keyword>
<feature type="transmembrane region" description="Helical" evidence="1">
    <location>
        <begin position="610"/>
        <end position="634"/>
    </location>
</feature>
<dbReference type="Proteomes" id="UP000515124">
    <property type="component" value="Unplaced"/>
</dbReference>
<evidence type="ECO:0000259" key="2">
    <source>
        <dbReference type="Pfam" id="PF13962"/>
    </source>
</evidence>
<dbReference type="SMART" id="SM00248">
    <property type="entry name" value="ANK"/>
    <property type="match status" value="6"/>
</dbReference>
<feature type="transmembrane region" description="Helical" evidence="1">
    <location>
        <begin position="568"/>
        <end position="590"/>
    </location>
</feature>
<gene>
    <name evidence="4" type="primary">LOC110764545</name>
</gene>
<organism evidence="3 4">
    <name type="scientific">Prunus avium</name>
    <name type="common">Cherry</name>
    <name type="synonym">Cerasus avium</name>
    <dbReference type="NCBI Taxonomy" id="42229"/>
    <lineage>
        <taxon>Eukaryota</taxon>
        <taxon>Viridiplantae</taxon>
        <taxon>Streptophyta</taxon>
        <taxon>Embryophyta</taxon>
        <taxon>Tracheophyta</taxon>
        <taxon>Spermatophyta</taxon>
        <taxon>Magnoliopsida</taxon>
        <taxon>eudicotyledons</taxon>
        <taxon>Gunneridae</taxon>
        <taxon>Pentapetalae</taxon>
        <taxon>rosids</taxon>
        <taxon>fabids</taxon>
        <taxon>Rosales</taxon>
        <taxon>Rosaceae</taxon>
        <taxon>Amygdaloideae</taxon>
        <taxon>Amygdaleae</taxon>
        <taxon>Prunus</taxon>
    </lineage>
</organism>
<feature type="transmembrane region" description="Helical" evidence="1">
    <location>
        <begin position="528"/>
        <end position="548"/>
    </location>
</feature>
<dbReference type="Gene3D" id="1.25.40.20">
    <property type="entry name" value="Ankyrin repeat-containing domain"/>
    <property type="match status" value="2"/>
</dbReference>
<feature type="transmembrane region" description="Helical" evidence="1">
    <location>
        <begin position="375"/>
        <end position="394"/>
    </location>
</feature>
<keyword evidence="1" id="KW-0472">Membrane</keyword>
<dbReference type="InterPro" id="IPR026961">
    <property type="entry name" value="PGG_dom"/>
</dbReference>